<gene>
    <name evidence="5" type="ordered locus">FN0814</name>
    <name evidence="6" type="ORF">C7Y58_07100</name>
</gene>
<evidence type="ECO:0000313" key="6">
    <source>
        <dbReference type="EMBL" id="AVQ15196.1"/>
    </source>
</evidence>
<sequence>MRNNSFFKRRFFMKFLNAIEVPDLIKNSSFLAIDGFVGIGVPEEILLNIEKSFLEKGYPHSLSFIFAAGFGDGKNRGLNRIAHEGLVKKAIGGHWGLAPNLGKLAIENKIEAYNLPQGVISQMFRNMAANKPAIISKVGIGTFVDPDLEGGKVNTVTKEDIVNKINVFGEEVLFYKCPKLDYAILRGTSSDEDGNISFENEALLLEGIHIASATKNAGGKVIVQVEKVVKRGSISPKEVKIPGILVDYVVVVEDIKNHMQTFDEQYNYGYINNNALFSDSVISFPLDERKIIARRCAINLRKDSKVLNYGIGMPESIALVLKEENQNMNFIPTVEPGAVGGIPMGGLSFGASFNPACILEQPTQFDFYDGGGLDMAFLGLAQCDQYGNINVSKFGSKLAGCGGFINITQNAKEVVFCGTFTAGGLEIAIENGKLKIIKEGKTKKFIKNVEQITFSAELAKKNEKKVLYITERAVFELRKEGLTLVEIANGIDIEKDILNNMEFKPIFAKEIKFMNKEIFLNKPMGLIF</sequence>
<dbReference type="BioCyc" id="FNUC190304:G1FZS-1398-MONOMER"/>
<reference evidence="5" key="1">
    <citation type="journal article" date="2002" name="J. Bacteriol.">
        <title>Genome sequence and analysis of the oral bacterium Fusobacterium nucleatum strain ATCC 25586.</title>
        <authorList>
            <person name="Kapatral V."/>
            <person name="Anderson I."/>
            <person name="Ivanova N."/>
            <person name="Reznik G."/>
            <person name="Los T."/>
            <person name="Lykidis A."/>
            <person name="Bhattacharyya A."/>
            <person name="Bartman A."/>
            <person name="Gardner W."/>
            <person name="Grechkin G."/>
            <person name="Zhu L."/>
            <person name="Vasieva O."/>
            <person name="Chu L."/>
            <person name="Kogan Y."/>
            <person name="Chaga O."/>
            <person name="Goltsman E."/>
            <person name="Bernal A."/>
            <person name="Larsen N."/>
            <person name="D'Souza M."/>
            <person name="Walunas T."/>
            <person name="Pusch G."/>
            <person name="Haselkorn R."/>
            <person name="Fonstein M."/>
            <person name="Kyrpides N."/>
            <person name="Overbeek R."/>
        </authorList>
    </citation>
    <scope>NUCLEOTIDE SEQUENCE [LARGE SCALE GENOMIC DNA]</scope>
    <source>
        <strain evidence="5">ATCC 25586</strain>
    </source>
</reference>
<dbReference type="EMBL" id="AE009951">
    <property type="protein sequence ID" value="AAL95010.1"/>
    <property type="molecule type" value="Genomic_DNA"/>
</dbReference>
<dbReference type="AlphaFoldDB" id="Q8RFA2"/>
<evidence type="ECO:0000313" key="7">
    <source>
        <dbReference type="Proteomes" id="UP000241660"/>
    </source>
</evidence>
<dbReference type="GO" id="GO:0018729">
    <property type="term" value="F:propionate CoA-transferase activity"/>
    <property type="evidence" value="ECO:0007669"/>
    <property type="project" value="UniProtKB-EC"/>
</dbReference>
<dbReference type="Pfam" id="PF01144">
    <property type="entry name" value="CoA_trans"/>
    <property type="match status" value="1"/>
</dbReference>
<comment type="similarity">
    <text evidence="1 3">Belongs to the 3-oxoacid CoA-transferase family.</text>
</comment>
<evidence type="ECO:0000256" key="3">
    <source>
        <dbReference type="PIRNR" id="PIRNR000858"/>
    </source>
</evidence>
<evidence type="ECO:0000256" key="1">
    <source>
        <dbReference type="ARBA" id="ARBA00007154"/>
    </source>
</evidence>
<dbReference type="KEGG" id="fnu:FN0814"/>
<evidence type="ECO:0000313" key="5">
    <source>
        <dbReference type="EMBL" id="AAL95010.1"/>
    </source>
</evidence>
<dbReference type="InterPro" id="IPR037171">
    <property type="entry name" value="NagB/RpiA_transferase-like"/>
</dbReference>
<dbReference type="GO" id="GO:0046952">
    <property type="term" value="P:ketone body catabolic process"/>
    <property type="evidence" value="ECO:0007669"/>
    <property type="project" value="InterPro"/>
</dbReference>
<dbReference type="eggNOG" id="COG4670">
    <property type="taxonomic scope" value="Bacteria"/>
</dbReference>
<dbReference type="Gene3D" id="3.40.1080.10">
    <property type="entry name" value="Glutaconate Coenzyme A-transferase"/>
    <property type="match status" value="2"/>
</dbReference>
<dbReference type="PANTHER" id="PTHR43293">
    <property type="entry name" value="ACETATE COA-TRANSFERASE YDIF"/>
    <property type="match status" value="1"/>
</dbReference>
<protein>
    <submittedName>
        <fullName evidence="5">Propionate CoA-transferase</fullName>
        <ecNumber evidence="5">2.8.3.1</ecNumber>
    </submittedName>
</protein>
<name>Q8RFA2_FUSNN</name>
<evidence type="ECO:0000256" key="4">
    <source>
        <dbReference type="PIRSR" id="PIRSR000858-1"/>
    </source>
</evidence>
<reference evidence="6" key="3">
    <citation type="submission" date="2018-03" db="EMBL/GenBank/DDBJ databases">
        <title>Complete Fusobacterium genomes using hybrid Minion sequencing.</title>
        <authorList>
            <person name="Slade D.J."/>
            <person name="Lahmers K."/>
        </authorList>
    </citation>
    <scope>NUCLEOTIDE SEQUENCE</scope>
    <source>
        <strain evidence="6">ATCC 25586</strain>
    </source>
</reference>
<dbReference type="PATRIC" id="fig|190304.8.peg.1375"/>
<dbReference type="PaxDb" id="190304-FN0814"/>
<dbReference type="InParanoid" id="Q8RFA2"/>
<dbReference type="PANTHER" id="PTHR43293:SF1">
    <property type="entry name" value="ACETATE COA-TRANSFERASE YDIF"/>
    <property type="match status" value="1"/>
</dbReference>
<dbReference type="EMBL" id="CP028101">
    <property type="protein sequence ID" value="AVQ15196.1"/>
    <property type="molecule type" value="Genomic_DNA"/>
</dbReference>
<dbReference type="EnsemblBacteria" id="AAL95010">
    <property type="protein sequence ID" value="AAL95010"/>
    <property type="gene ID" value="FN0814"/>
</dbReference>
<proteinExistence type="inferred from homology"/>
<keyword evidence="7" id="KW-1185">Reference proteome</keyword>
<evidence type="ECO:0000256" key="2">
    <source>
        <dbReference type="ARBA" id="ARBA00022679"/>
    </source>
</evidence>
<feature type="active site" description="5-glutamyl coenzyme A thioester intermediate" evidence="4">
    <location>
        <position position="335"/>
    </location>
</feature>
<reference evidence="7" key="2">
    <citation type="journal article" date="2018" name="MSphere">
        <title>Fusobacterium Genomics Using MinION and Illumina Sequencing Enables Genome Completion and Correction.</title>
        <authorList>
            <person name="Todd S.M."/>
            <person name="Settlage R.E."/>
            <person name="Lahmers K.K."/>
            <person name="Slade D.J."/>
        </authorList>
    </citation>
    <scope>NUCLEOTIDE SEQUENCE [LARGE SCALE GENOMIC DNA]</scope>
    <source>
        <strain evidence="7">ATCC 25586</strain>
    </source>
</reference>
<dbReference type="SMART" id="SM00882">
    <property type="entry name" value="CoA_trans"/>
    <property type="match status" value="2"/>
</dbReference>
<organism evidence="5">
    <name type="scientific">Fusobacterium nucleatum subsp. nucleatum (strain ATCC 25586 / DSM 15643 / BCRC 10681 / CIP 101130 / JCM 8532 / KCTC 2640 / LMG 13131 / VPI 4355)</name>
    <dbReference type="NCBI Taxonomy" id="190304"/>
    <lineage>
        <taxon>Bacteria</taxon>
        <taxon>Fusobacteriati</taxon>
        <taxon>Fusobacteriota</taxon>
        <taxon>Fusobacteriia</taxon>
        <taxon>Fusobacteriales</taxon>
        <taxon>Fusobacteriaceae</taxon>
        <taxon>Fusobacterium</taxon>
    </lineage>
</organism>
<dbReference type="STRING" id="190304.FN0814"/>
<dbReference type="InterPro" id="IPR004165">
    <property type="entry name" value="CoA_trans_fam_I"/>
</dbReference>
<dbReference type="InterPro" id="IPR014388">
    <property type="entry name" value="3-oxoacid_CoA-transferase"/>
</dbReference>
<dbReference type="HOGENOM" id="CLU_026774_4_0_0"/>
<dbReference type="Proteomes" id="UP000241660">
    <property type="component" value="Chromosome"/>
</dbReference>
<dbReference type="SUPFAM" id="SSF100950">
    <property type="entry name" value="NagB/RpiA/CoA transferase-like"/>
    <property type="match status" value="2"/>
</dbReference>
<dbReference type="EC" id="2.8.3.1" evidence="5"/>
<accession>Q8RFA2</accession>
<keyword evidence="2 3" id="KW-0808">Transferase</keyword>
<dbReference type="PIRSF" id="PIRSF000858">
    <property type="entry name" value="SCOT-t"/>
    <property type="match status" value="1"/>
</dbReference>